<dbReference type="PANTHER" id="PTHR30387:SF2">
    <property type="entry name" value="MANNONATE DEHYDRATASE"/>
    <property type="match status" value="1"/>
</dbReference>
<evidence type="ECO:0000256" key="5">
    <source>
        <dbReference type="ARBA" id="ARBA00004892"/>
    </source>
</evidence>
<comment type="catalytic activity">
    <reaction evidence="1">
        <text>D-mannonate = 2-dehydro-3-deoxy-D-gluconate + H2O</text>
        <dbReference type="Rhea" id="RHEA:20097"/>
        <dbReference type="ChEBI" id="CHEBI:15377"/>
        <dbReference type="ChEBI" id="CHEBI:17767"/>
        <dbReference type="ChEBI" id="CHEBI:57990"/>
        <dbReference type="EC" id="4.2.1.8"/>
    </reaction>
</comment>
<dbReference type="InterPro" id="IPR036237">
    <property type="entry name" value="Xyl_isomerase-like_sf"/>
</dbReference>
<comment type="pathway">
    <text evidence="5">Carbohydrate metabolism; pentose and glucuronate interconversion.</text>
</comment>
<keyword evidence="9" id="KW-0464">Manganese</keyword>
<dbReference type="SUPFAM" id="SSF51658">
    <property type="entry name" value="Xylose isomerase-like"/>
    <property type="match status" value="1"/>
</dbReference>
<dbReference type="RefSeq" id="WP_188994850.1">
    <property type="nucleotide sequence ID" value="NZ_BMOU01000001.1"/>
</dbReference>
<dbReference type="AlphaFoldDB" id="A0A830GIF3"/>
<protein>
    <recommendedName>
        <fullName evidence="7">mannonate dehydratase</fullName>
        <ecNumber evidence="7">4.2.1.8</ecNumber>
    </recommendedName>
</protein>
<evidence type="ECO:0000313" key="12">
    <source>
        <dbReference type="Proteomes" id="UP000605784"/>
    </source>
</evidence>
<dbReference type="PANTHER" id="PTHR30387">
    <property type="entry name" value="MANNONATE DEHYDRATASE"/>
    <property type="match status" value="1"/>
</dbReference>
<dbReference type="Pfam" id="PF03786">
    <property type="entry name" value="UxuA"/>
    <property type="match status" value="1"/>
</dbReference>
<proteinExistence type="inferred from homology"/>
<comment type="caution">
    <text evidence="11">The sequence shown here is derived from an EMBL/GenBank/DDBJ whole genome shotgun (WGS) entry which is preliminary data.</text>
</comment>
<reference evidence="11" key="2">
    <citation type="submission" date="2020-09" db="EMBL/GenBank/DDBJ databases">
        <authorList>
            <person name="Sun Q."/>
            <person name="Ohkuma M."/>
        </authorList>
    </citation>
    <scope>NUCLEOTIDE SEQUENCE</scope>
    <source>
        <strain evidence="11">JCM 17820</strain>
    </source>
</reference>
<comment type="cofactor">
    <cofactor evidence="3">
        <name>Fe(2+)</name>
        <dbReference type="ChEBI" id="CHEBI:29033"/>
    </cofactor>
</comment>
<dbReference type="EMBL" id="BMOU01000001">
    <property type="protein sequence ID" value="GGN88601.1"/>
    <property type="molecule type" value="Genomic_DNA"/>
</dbReference>
<evidence type="ECO:0000256" key="1">
    <source>
        <dbReference type="ARBA" id="ARBA00001794"/>
    </source>
</evidence>
<organism evidence="11 12">
    <name type="scientific">Haloarcula pellucida</name>
    <dbReference type="NCBI Taxonomy" id="1427151"/>
    <lineage>
        <taxon>Archaea</taxon>
        <taxon>Methanobacteriati</taxon>
        <taxon>Methanobacteriota</taxon>
        <taxon>Stenosarchaea group</taxon>
        <taxon>Halobacteria</taxon>
        <taxon>Halobacteriales</taxon>
        <taxon>Haloarculaceae</taxon>
        <taxon>Haloarcula</taxon>
    </lineage>
</organism>
<dbReference type="InterPro" id="IPR004628">
    <property type="entry name" value="Man_deHydtase"/>
</dbReference>
<comment type="similarity">
    <text evidence="6">Belongs to the mannonate dehydratase family.</text>
</comment>
<keyword evidence="8" id="KW-0408">Iron</keyword>
<evidence type="ECO:0000256" key="7">
    <source>
        <dbReference type="ARBA" id="ARBA00012927"/>
    </source>
</evidence>
<evidence type="ECO:0000256" key="3">
    <source>
        <dbReference type="ARBA" id="ARBA00001954"/>
    </source>
</evidence>
<keyword evidence="10" id="KW-0456">Lyase</keyword>
<comment type="cofactor">
    <cofactor evidence="2">
        <name>Mn(2+)</name>
        <dbReference type="ChEBI" id="CHEBI:29035"/>
    </cofactor>
</comment>
<evidence type="ECO:0000256" key="8">
    <source>
        <dbReference type="ARBA" id="ARBA00023004"/>
    </source>
</evidence>
<evidence type="ECO:0000256" key="9">
    <source>
        <dbReference type="ARBA" id="ARBA00023211"/>
    </source>
</evidence>
<gene>
    <name evidence="11" type="primary">uxuA</name>
    <name evidence="11" type="ORF">GCM10009030_08490</name>
</gene>
<reference evidence="11" key="1">
    <citation type="journal article" date="2014" name="Int. J. Syst. Evol. Microbiol.">
        <title>Complete genome sequence of Corynebacterium casei LMG S-19264T (=DSM 44701T), isolated from a smear-ripened cheese.</title>
        <authorList>
            <consortium name="US DOE Joint Genome Institute (JGI-PGF)"/>
            <person name="Walter F."/>
            <person name="Albersmeier A."/>
            <person name="Kalinowski J."/>
            <person name="Ruckert C."/>
        </authorList>
    </citation>
    <scope>NUCLEOTIDE SEQUENCE</scope>
    <source>
        <strain evidence="11">JCM 17820</strain>
    </source>
</reference>
<dbReference type="EC" id="4.2.1.8" evidence="7"/>
<dbReference type="GO" id="GO:0008198">
    <property type="term" value="F:ferrous iron binding"/>
    <property type="evidence" value="ECO:0007669"/>
    <property type="project" value="TreeGrafter"/>
</dbReference>
<evidence type="ECO:0000256" key="4">
    <source>
        <dbReference type="ARBA" id="ARBA00002713"/>
    </source>
</evidence>
<name>A0A830GIF3_9EURY</name>
<dbReference type="Gene3D" id="3.20.20.150">
    <property type="entry name" value="Divalent-metal-dependent TIM barrel enzymes"/>
    <property type="match status" value="1"/>
</dbReference>
<keyword evidence="12" id="KW-1185">Reference proteome</keyword>
<comment type="function">
    <text evidence="4">Catalyzes the dehydration of D-mannonate.</text>
</comment>
<sequence>MVSPALILPPEPDERWQLAKQMGVEKAVVHPLEIGDGRTHWTYDDLQGLDNWLTDAGLEFSVLEGSVPISDRVRLGREGRDEDIAVFKQFLRNCGEVGIPVVCYDWMAGVRWARTAAHVESRGGSYVTEFDVEMVRGGPEQFADVTHEDVWEAIEYFLREVTPVAEEAGVKLGLHPDDPPRESLRGTPRIVDSVEAYDRVLDAYDSEYNGVTFCQGNFAAMGADIPAAIERFGDRINFVHFRDVEGDADNFVETWHDDGPTDMLAAMRAYEEHVGEDVPMRPDHVPTMAGEDNSNPGYHTKGRLFAIGYMRGLREQVHADR</sequence>
<dbReference type="PIRSF" id="PIRSF016049">
    <property type="entry name" value="Man_dehyd"/>
    <property type="match status" value="1"/>
</dbReference>
<dbReference type="GO" id="GO:0042840">
    <property type="term" value="P:D-glucuronate catabolic process"/>
    <property type="evidence" value="ECO:0007669"/>
    <property type="project" value="TreeGrafter"/>
</dbReference>
<dbReference type="GO" id="GO:0008927">
    <property type="term" value="F:mannonate dehydratase activity"/>
    <property type="evidence" value="ECO:0007669"/>
    <property type="project" value="UniProtKB-EC"/>
</dbReference>
<dbReference type="Proteomes" id="UP000605784">
    <property type="component" value="Unassembled WGS sequence"/>
</dbReference>
<evidence type="ECO:0000313" key="11">
    <source>
        <dbReference type="EMBL" id="GGN88601.1"/>
    </source>
</evidence>
<accession>A0A830GIF3</accession>
<evidence type="ECO:0000256" key="6">
    <source>
        <dbReference type="ARBA" id="ARBA00007389"/>
    </source>
</evidence>
<evidence type="ECO:0000256" key="10">
    <source>
        <dbReference type="ARBA" id="ARBA00023239"/>
    </source>
</evidence>
<dbReference type="GO" id="GO:0030145">
    <property type="term" value="F:manganese ion binding"/>
    <property type="evidence" value="ECO:0007669"/>
    <property type="project" value="TreeGrafter"/>
</dbReference>
<evidence type="ECO:0000256" key="2">
    <source>
        <dbReference type="ARBA" id="ARBA00001936"/>
    </source>
</evidence>